<reference evidence="3" key="1">
    <citation type="submission" date="2023-05" db="EMBL/GenBank/DDBJ databases">
        <authorList>
            <person name="Huff M."/>
        </authorList>
    </citation>
    <scope>NUCLEOTIDE SEQUENCE</scope>
</reference>
<evidence type="ECO:0000313" key="3">
    <source>
        <dbReference type="EMBL" id="CAI9784605.1"/>
    </source>
</evidence>
<dbReference type="Gene3D" id="1.25.40.20">
    <property type="entry name" value="Ankyrin repeat-containing domain"/>
    <property type="match status" value="2"/>
</dbReference>
<dbReference type="InterPro" id="IPR036770">
    <property type="entry name" value="Ankyrin_rpt-contain_sf"/>
</dbReference>
<evidence type="ECO:0000256" key="1">
    <source>
        <dbReference type="SAM" id="Phobius"/>
    </source>
</evidence>
<accession>A0AAD2AFX7</accession>
<dbReference type="Proteomes" id="UP000834106">
    <property type="component" value="Chromosome 21"/>
</dbReference>
<dbReference type="AlphaFoldDB" id="A0AAD2AFX7"/>
<protein>
    <submittedName>
        <fullName evidence="3">Uncharacterized protein</fullName>
    </submittedName>
</protein>
<dbReference type="SUPFAM" id="SSF48403">
    <property type="entry name" value="Ankyrin repeat"/>
    <property type="match status" value="1"/>
</dbReference>
<evidence type="ECO:0000256" key="2">
    <source>
        <dbReference type="SAM" id="SignalP"/>
    </source>
</evidence>
<proteinExistence type="predicted"/>
<feature type="chain" id="PRO_5041960675" evidence="2">
    <location>
        <begin position="23"/>
        <end position="340"/>
    </location>
</feature>
<feature type="transmembrane region" description="Helical" evidence="1">
    <location>
        <begin position="83"/>
        <end position="102"/>
    </location>
</feature>
<feature type="transmembrane region" description="Helical" evidence="1">
    <location>
        <begin position="137"/>
        <end position="158"/>
    </location>
</feature>
<dbReference type="PANTHER" id="PTHR24128">
    <property type="entry name" value="HOMEOBOX PROTEIN WARIAI"/>
    <property type="match status" value="1"/>
</dbReference>
<keyword evidence="4" id="KW-1185">Reference proteome</keyword>
<dbReference type="PANTHER" id="PTHR24128:SF24">
    <property type="entry name" value="ANKYRIN REPEAT PROTEIN"/>
    <property type="match status" value="1"/>
</dbReference>
<dbReference type="SMART" id="SM00248">
    <property type="entry name" value="ANK"/>
    <property type="match status" value="2"/>
</dbReference>
<evidence type="ECO:0000313" key="4">
    <source>
        <dbReference type="Proteomes" id="UP000834106"/>
    </source>
</evidence>
<dbReference type="Pfam" id="PF12796">
    <property type="entry name" value="Ank_2"/>
    <property type="match status" value="1"/>
</dbReference>
<sequence length="340" mass="38003">MRNAILVVVVLIATATFQTTLTPPFGNSHNDTTPVLPSITSVYNDTTSHNDTTPVFPNITFVYNGTTSTNSTSTKFKKTTQNHIIMINSIAFALAMGTCTILTLDVLQFFLLLPLHLFLVDYLALASGIYPSPFINFAVPLLVILPILVMLPWTIIIRKAGISSGIYHEINLDEAKFRIFALAYGIFGGPFTVLVVVSLIALSYLEDHTKERANKSPLHLALGNGHTNTVRRLVKHDPELIRVQGREGITLLHYAVEKEEIDLLIYFLLICPLSLFDLTVRDETVVHIAVRNNNVRAFMVLFGWARRTDKMSVMRWRNEEGNTVMHLAALTSQTEVCSFD</sequence>
<feature type="transmembrane region" description="Helical" evidence="1">
    <location>
        <begin position="109"/>
        <end position="131"/>
    </location>
</feature>
<dbReference type="InterPro" id="IPR002110">
    <property type="entry name" value="Ankyrin_rpt"/>
</dbReference>
<organism evidence="3 4">
    <name type="scientific">Fraxinus pennsylvanica</name>
    <dbReference type="NCBI Taxonomy" id="56036"/>
    <lineage>
        <taxon>Eukaryota</taxon>
        <taxon>Viridiplantae</taxon>
        <taxon>Streptophyta</taxon>
        <taxon>Embryophyta</taxon>
        <taxon>Tracheophyta</taxon>
        <taxon>Spermatophyta</taxon>
        <taxon>Magnoliopsida</taxon>
        <taxon>eudicotyledons</taxon>
        <taxon>Gunneridae</taxon>
        <taxon>Pentapetalae</taxon>
        <taxon>asterids</taxon>
        <taxon>lamiids</taxon>
        <taxon>Lamiales</taxon>
        <taxon>Oleaceae</taxon>
        <taxon>Oleeae</taxon>
        <taxon>Fraxinus</taxon>
    </lineage>
</organism>
<name>A0AAD2AFX7_9LAMI</name>
<keyword evidence="1" id="KW-0472">Membrane</keyword>
<gene>
    <name evidence="3" type="ORF">FPE_LOCUS32035</name>
</gene>
<feature type="signal peptide" evidence="2">
    <location>
        <begin position="1"/>
        <end position="22"/>
    </location>
</feature>
<feature type="transmembrane region" description="Helical" evidence="1">
    <location>
        <begin position="179"/>
        <end position="205"/>
    </location>
</feature>
<keyword evidence="1" id="KW-0812">Transmembrane</keyword>
<keyword evidence="2" id="KW-0732">Signal</keyword>
<keyword evidence="1" id="KW-1133">Transmembrane helix</keyword>
<dbReference type="EMBL" id="OU503056">
    <property type="protein sequence ID" value="CAI9784605.1"/>
    <property type="molecule type" value="Genomic_DNA"/>
</dbReference>